<accession>A0A9E7S2F5</accession>
<evidence type="ECO:0000256" key="1">
    <source>
        <dbReference type="SAM" id="Phobius"/>
    </source>
</evidence>
<keyword evidence="3" id="KW-1185">Reference proteome</keyword>
<evidence type="ECO:0000313" key="3">
    <source>
        <dbReference type="Proteomes" id="UP001057164"/>
    </source>
</evidence>
<name>A0A9E7S2F5_9CAUD</name>
<keyword evidence="1" id="KW-1133">Transmembrane helix</keyword>
<evidence type="ECO:0000313" key="2">
    <source>
        <dbReference type="EMBL" id="URQ02853.1"/>
    </source>
</evidence>
<reference evidence="2" key="1">
    <citation type="submission" date="2022-05" db="EMBL/GenBank/DDBJ databases">
        <authorList>
            <person name="Ji Q."/>
        </authorList>
    </citation>
    <scope>NUCLEOTIDE SEQUENCE</scope>
</reference>
<organism evidence="2 3">
    <name type="scientific">Listeria phage HB17054</name>
    <dbReference type="NCBI Taxonomy" id="2942418"/>
    <lineage>
        <taxon>Viruses</taxon>
        <taxon>Duplodnaviria</taxon>
        <taxon>Heunggongvirae</taxon>
        <taxon>Uroviricota</taxon>
        <taxon>Caudoviricetes</taxon>
        <taxon>Aquingentivirus</taxon>
        <taxon>Aquingentivirus HB17054</taxon>
    </lineage>
</organism>
<protein>
    <submittedName>
        <fullName evidence="2">Uncharacterized protein</fullName>
    </submittedName>
</protein>
<keyword evidence="1" id="KW-0812">Transmembrane</keyword>
<dbReference type="Proteomes" id="UP001057164">
    <property type="component" value="Segment"/>
</dbReference>
<sequence>MGSALNNNLSIKLGTNNICLKLISKLNLLLFTGVIIKSFGFPSLIIIPFFLLTNECLNNMVSLFLFSLLFNFIAQNNAPAVANPLTQSAKLPTSSIKLICNTLLFFTIPNKNHLLNFQQMERAIYLKNWLTHQSAPHACFTSSADRI</sequence>
<dbReference type="EMBL" id="ON456151">
    <property type="protein sequence ID" value="URQ02853.1"/>
    <property type="molecule type" value="Genomic_DNA"/>
</dbReference>
<proteinExistence type="predicted"/>
<feature type="transmembrane region" description="Helical" evidence="1">
    <location>
        <begin position="28"/>
        <end position="51"/>
    </location>
</feature>
<keyword evidence="1" id="KW-0472">Membrane</keyword>